<name>A0A2G8KL92_STIJA</name>
<protein>
    <submittedName>
        <fullName evidence="1">Uncharacterized protein</fullName>
    </submittedName>
</protein>
<sequence>MFDIWMCGRCVDDVWTMWWTMCGRCVDDVWTMCGRCVDDAWTMRGRCVDDAWTMRGRCVDDAWTMRGRCVDDAWTMRGRCVDDAWTMRGRCVDDAWTMRGRCVDDAWTMRGRCVDDAWTMRGRCVDDAWTMRGRCVDDAWTMRDDVWTIREGPHEKRNEDTMEYESHEADSKDSETLQTANHLQKSNNTTTGGAYGTTNIGDWGMDDKLWLEDPVRYADNLLFPDGFGRVEKNDAQGLNIYSVKSIGRSEIRTRFQTETETYIVSTSDYTDDDH</sequence>
<evidence type="ECO:0000313" key="2">
    <source>
        <dbReference type="Proteomes" id="UP000230750"/>
    </source>
</evidence>
<accession>A0A2G8KL92</accession>
<dbReference type="EMBL" id="MRZV01000502">
    <property type="protein sequence ID" value="PIK48784.1"/>
    <property type="molecule type" value="Genomic_DNA"/>
</dbReference>
<comment type="caution">
    <text evidence="1">The sequence shown here is derived from an EMBL/GenBank/DDBJ whole genome shotgun (WGS) entry which is preliminary data.</text>
</comment>
<keyword evidence="2" id="KW-1185">Reference proteome</keyword>
<dbReference type="Proteomes" id="UP000230750">
    <property type="component" value="Unassembled WGS sequence"/>
</dbReference>
<evidence type="ECO:0000313" key="1">
    <source>
        <dbReference type="EMBL" id="PIK48784.1"/>
    </source>
</evidence>
<gene>
    <name evidence="1" type="ORF">BSL78_14350</name>
</gene>
<dbReference type="AlphaFoldDB" id="A0A2G8KL92"/>
<proteinExistence type="predicted"/>
<organism evidence="1 2">
    <name type="scientific">Stichopus japonicus</name>
    <name type="common">Sea cucumber</name>
    <dbReference type="NCBI Taxonomy" id="307972"/>
    <lineage>
        <taxon>Eukaryota</taxon>
        <taxon>Metazoa</taxon>
        <taxon>Echinodermata</taxon>
        <taxon>Eleutherozoa</taxon>
        <taxon>Echinozoa</taxon>
        <taxon>Holothuroidea</taxon>
        <taxon>Aspidochirotacea</taxon>
        <taxon>Aspidochirotida</taxon>
        <taxon>Stichopodidae</taxon>
        <taxon>Apostichopus</taxon>
    </lineage>
</organism>
<dbReference type="STRING" id="307972.A0A2G8KL92"/>
<reference evidence="1 2" key="1">
    <citation type="journal article" date="2017" name="PLoS Biol.">
        <title>The sea cucumber genome provides insights into morphological evolution and visceral regeneration.</title>
        <authorList>
            <person name="Zhang X."/>
            <person name="Sun L."/>
            <person name="Yuan J."/>
            <person name="Sun Y."/>
            <person name="Gao Y."/>
            <person name="Zhang L."/>
            <person name="Li S."/>
            <person name="Dai H."/>
            <person name="Hamel J.F."/>
            <person name="Liu C."/>
            <person name="Yu Y."/>
            <person name="Liu S."/>
            <person name="Lin W."/>
            <person name="Guo K."/>
            <person name="Jin S."/>
            <person name="Xu P."/>
            <person name="Storey K.B."/>
            <person name="Huan P."/>
            <person name="Zhang T."/>
            <person name="Zhou Y."/>
            <person name="Zhang J."/>
            <person name="Lin C."/>
            <person name="Li X."/>
            <person name="Xing L."/>
            <person name="Huo D."/>
            <person name="Sun M."/>
            <person name="Wang L."/>
            <person name="Mercier A."/>
            <person name="Li F."/>
            <person name="Yang H."/>
            <person name="Xiang J."/>
        </authorList>
    </citation>
    <scope>NUCLEOTIDE SEQUENCE [LARGE SCALE GENOMIC DNA]</scope>
    <source>
        <strain evidence="1">Shaxun</strain>
        <tissue evidence="1">Muscle</tissue>
    </source>
</reference>
<dbReference type="OrthoDB" id="10068864at2759"/>